<organism evidence="4 5">
    <name type="scientific">Aedes aegypti</name>
    <name type="common">Yellowfever mosquito</name>
    <name type="synonym">Culex aegypti</name>
    <dbReference type="NCBI Taxonomy" id="7159"/>
    <lineage>
        <taxon>Eukaryota</taxon>
        <taxon>Metazoa</taxon>
        <taxon>Ecdysozoa</taxon>
        <taxon>Arthropoda</taxon>
        <taxon>Hexapoda</taxon>
        <taxon>Insecta</taxon>
        <taxon>Pterygota</taxon>
        <taxon>Neoptera</taxon>
        <taxon>Endopterygota</taxon>
        <taxon>Diptera</taxon>
        <taxon>Nematocera</taxon>
        <taxon>Culicoidea</taxon>
        <taxon>Culicidae</taxon>
        <taxon>Culicinae</taxon>
        <taxon>Aedini</taxon>
        <taxon>Aedes</taxon>
        <taxon>Stegomyia</taxon>
    </lineage>
</organism>
<reference evidence="4" key="2">
    <citation type="submission" date="2022-10" db="UniProtKB">
        <authorList>
            <consortium name="EnsemblMetazoa"/>
        </authorList>
    </citation>
    <scope>IDENTIFICATION</scope>
    <source>
        <strain evidence="4">LVP_AGWG</strain>
    </source>
</reference>
<keyword evidence="1 2" id="KW-0193">Cuticle</keyword>
<dbReference type="AlphaFoldDB" id="A0A903UYV5"/>
<dbReference type="InterPro" id="IPR000618">
    <property type="entry name" value="Insect_cuticle"/>
</dbReference>
<dbReference type="PROSITE" id="PS51155">
    <property type="entry name" value="CHIT_BIND_RR_2"/>
    <property type="match status" value="1"/>
</dbReference>
<dbReference type="GO" id="GO:0042302">
    <property type="term" value="F:structural constituent of cuticle"/>
    <property type="evidence" value="ECO:0007669"/>
    <property type="project" value="UniProtKB-UniRule"/>
</dbReference>
<proteinExistence type="predicted"/>
<dbReference type="PANTHER" id="PTHR12236">
    <property type="entry name" value="STRUCTURAL CONTITUENT OF CUTICLE"/>
    <property type="match status" value="1"/>
</dbReference>
<dbReference type="OrthoDB" id="7738419at2759"/>
<dbReference type="PRINTS" id="PR00947">
    <property type="entry name" value="CUTICLE"/>
</dbReference>
<dbReference type="PROSITE" id="PS00233">
    <property type="entry name" value="CHIT_BIND_RR_1"/>
    <property type="match status" value="1"/>
</dbReference>
<dbReference type="OMA" id="TSYAKVW"/>
<dbReference type="InterPro" id="IPR051217">
    <property type="entry name" value="Insect_Cuticle_Struc_Prot"/>
</dbReference>
<gene>
    <name evidence="4" type="primary">5565790</name>
</gene>
<dbReference type="Pfam" id="PF00379">
    <property type="entry name" value="Chitin_bind_4"/>
    <property type="match status" value="1"/>
</dbReference>
<protein>
    <submittedName>
        <fullName evidence="4">Uncharacterized protein</fullName>
    </submittedName>
</protein>
<sequence>MLRFVSALAILAATAKAAPVEQVHYSFVSQHPVHYEPVHHAIPEVHYPIEVLEHHDYQPHYQPIVAEVPQKYIVESQHDEYHGHHAAEEQSYVEHGNAGGYSALYGGEAQGHLYSAGGQSGYANKYNDYYAYPKYKFEYGVDDPHTGDHKKQWEVRDGDVVKGGYMLKEADGTTRVVEYTADDHNGFNAVVKKIGHAHHPETHAHAPVAVNNGYGHLGNYAGAYATGDYYGKGATSYSKIWKQH</sequence>
<feature type="chain" id="PRO_5036697786" evidence="3">
    <location>
        <begin position="18"/>
        <end position="244"/>
    </location>
</feature>
<reference evidence="4 5" key="1">
    <citation type="submission" date="2017-06" db="EMBL/GenBank/DDBJ databases">
        <title>Aedes aegypti genome working group (AGWG) sequencing and assembly.</title>
        <authorList>
            <consortium name="Aedes aegypti Genome Working Group (AGWG)"/>
            <person name="Matthews B.J."/>
        </authorList>
    </citation>
    <scope>NUCLEOTIDE SEQUENCE [LARGE SCALE GENOMIC DNA]</scope>
    <source>
        <strain evidence="4 5">LVP_AGWG</strain>
    </source>
</reference>
<dbReference type="GO" id="GO:0005615">
    <property type="term" value="C:extracellular space"/>
    <property type="evidence" value="ECO:0007669"/>
    <property type="project" value="TreeGrafter"/>
</dbReference>
<evidence type="ECO:0000256" key="3">
    <source>
        <dbReference type="SAM" id="SignalP"/>
    </source>
</evidence>
<dbReference type="EnsemblMetazoa" id="AAEL014978-RB">
    <property type="protein sequence ID" value="AAEL014978-PB"/>
    <property type="gene ID" value="AAEL014978"/>
</dbReference>
<name>A0A903UYV5_AEDAE</name>
<dbReference type="Proteomes" id="UP000008820">
    <property type="component" value="Chromosome 2"/>
</dbReference>
<evidence type="ECO:0000256" key="1">
    <source>
        <dbReference type="ARBA" id="ARBA00022460"/>
    </source>
</evidence>
<dbReference type="KEGG" id="aag:5565790"/>
<dbReference type="PANTHER" id="PTHR12236:SF95">
    <property type="entry name" value="CUTICULAR PROTEIN 76BD, ISOFORM C-RELATED"/>
    <property type="match status" value="1"/>
</dbReference>
<dbReference type="InterPro" id="IPR031311">
    <property type="entry name" value="CHIT_BIND_RR_consensus"/>
</dbReference>
<evidence type="ECO:0000313" key="5">
    <source>
        <dbReference type="Proteomes" id="UP000008820"/>
    </source>
</evidence>
<dbReference type="GO" id="GO:0031012">
    <property type="term" value="C:extracellular matrix"/>
    <property type="evidence" value="ECO:0007669"/>
    <property type="project" value="TreeGrafter"/>
</dbReference>
<accession>A0A903UYV5</accession>
<feature type="signal peptide" evidence="3">
    <location>
        <begin position="1"/>
        <end position="17"/>
    </location>
</feature>
<evidence type="ECO:0000313" key="4">
    <source>
        <dbReference type="EnsemblMetazoa" id="AAEL014978-PB"/>
    </source>
</evidence>
<evidence type="ECO:0000256" key="2">
    <source>
        <dbReference type="PROSITE-ProRule" id="PRU00497"/>
    </source>
</evidence>
<keyword evidence="3" id="KW-0732">Signal</keyword>
<keyword evidence="5" id="KW-1185">Reference proteome</keyword>